<keyword evidence="3" id="KW-1185">Reference proteome</keyword>
<evidence type="ECO:0000313" key="3">
    <source>
        <dbReference type="Proteomes" id="UP000232323"/>
    </source>
</evidence>
<protein>
    <submittedName>
        <fullName evidence="2">Uncharacterized protein</fullName>
    </submittedName>
</protein>
<dbReference type="Proteomes" id="UP000232323">
    <property type="component" value="Unassembled WGS sequence"/>
</dbReference>
<reference evidence="2 3" key="1">
    <citation type="submission" date="2017-08" db="EMBL/GenBank/DDBJ databases">
        <title>Acidophilic green algal genome provides insights into adaptation to an acidic environment.</title>
        <authorList>
            <person name="Hirooka S."/>
            <person name="Hirose Y."/>
            <person name="Kanesaki Y."/>
            <person name="Higuchi S."/>
            <person name="Fujiwara T."/>
            <person name="Onuma R."/>
            <person name="Era A."/>
            <person name="Ohbayashi R."/>
            <person name="Uzuka A."/>
            <person name="Nozaki H."/>
            <person name="Yoshikawa H."/>
            <person name="Miyagishima S.Y."/>
        </authorList>
    </citation>
    <scope>NUCLEOTIDE SEQUENCE [LARGE SCALE GENOMIC DNA]</scope>
    <source>
        <strain evidence="2 3">NIES-2499</strain>
    </source>
</reference>
<dbReference type="EMBL" id="BEGY01000137">
    <property type="protein sequence ID" value="GAX84846.1"/>
    <property type="molecule type" value="Genomic_DNA"/>
</dbReference>
<gene>
    <name evidence="2" type="ORF">CEUSTIGMA_g12267.t1</name>
</gene>
<evidence type="ECO:0000313" key="2">
    <source>
        <dbReference type="EMBL" id="GAX84846.1"/>
    </source>
</evidence>
<comment type="caution">
    <text evidence="2">The sequence shown here is derived from an EMBL/GenBank/DDBJ whole genome shotgun (WGS) entry which is preliminary data.</text>
</comment>
<evidence type="ECO:0000256" key="1">
    <source>
        <dbReference type="SAM" id="MobiDB-lite"/>
    </source>
</evidence>
<accession>A0A250XP77</accession>
<sequence>MRGISCSGIGGTSLPGSGCSGSSRAVWSSGGGGISLNMDEVSLFDLSGCDLLSPHPMAGSESLSPHPIPHLGFPPMAGSESLSAQPATLSLEHCMRQVNQASPPEVCAYPGPLPSHEGEIRAANVCRGERSTCAKVTVPRASGSLEEEMGHSSHADVMTELGLLYSMDSPIEDISVGTVDSGAGKPTLQKRRLKRQLEVGVQEEGSMGGGGSVQGGETSRYAVSQGLALPSNGPGRLAGQGIDHTDRSSHLGAQMNGVKSAMPQMLPSQEDIVETAGDRVYPAIFQKATFMKVVNSKSPPVSLSGGYRNLLSESPPAIPTGHAPSTHVLDLALSEGHQDDRMVAMSMMTNSNTGFMLSTLGQSNTLDGAPSLTQQQQQKQQQQLLSAGIRSAAAGAAWTGGQVQVKRCSRCHLSKPLTVFTGDSRRKFKGAIVLM</sequence>
<feature type="region of interest" description="Disordered" evidence="1">
    <location>
        <begin position="57"/>
        <end position="84"/>
    </location>
</feature>
<proteinExistence type="predicted"/>
<name>A0A250XP77_9CHLO</name>
<dbReference type="AlphaFoldDB" id="A0A250XP77"/>
<organism evidence="2 3">
    <name type="scientific">Chlamydomonas eustigma</name>
    <dbReference type="NCBI Taxonomy" id="1157962"/>
    <lineage>
        <taxon>Eukaryota</taxon>
        <taxon>Viridiplantae</taxon>
        <taxon>Chlorophyta</taxon>
        <taxon>core chlorophytes</taxon>
        <taxon>Chlorophyceae</taxon>
        <taxon>CS clade</taxon>
        <taxon>Chlamydomonadales</taxon>
        <taxon>Chlamydomonadaceae</taxon>
        <taxon>Chlamydomonas</taxon>
    </lineage>
</organism>